<evidence type="ECO:0000256" key="1">
    <source>
        <dbReference type="SAM" id="MobiDB-lite"/>
    </source>
</evidence>
<feature type="region of interest" description="Disordered" evidence="1">
    <location>
        <begin position="1"/>
        <end position="23"/>
    </location>
</feature>
<sequence length="85" mass="9225">MLGTPQVRPTQIEGGDPIRGLPRPAKSLRHILTDAVSVLEMECDIRLDGQRRDDGLAASANLLVLLLNQTSAPWDLGKSSFARCT</sequence>
<dbReference type="EMBL" id="CP017174">
    <property type="protein sequence ID" value="QDE71428.1"/>
    <property type="molecule type" value="Genomic_DNA"/>
</dbReference>
<reference evidence="2 3" key="1">
    <citation type="journal article" date="2019" name="Science">
        <title>Social genes are selection hotspots in kin groups of a soil microbe.</title>
        <authorList>
            <person name="Wielgoss S."/>
            <person name="Wolfensberger R."/>
            <person name="Sun L."/>
            <person name="Fiegna F."/>
            <person name="Velicer G.J."/>
        </authorList>
    </citation>
    <scope>NUCLEOTIDE SEQUENCE [LARGE SCALE GENOMIC DNA]</scope>
    <source>
        <strain evidence="2 3">MC3.5.9c15</strain>
    </source>
</reference>
<name>A0AAE6G5P4_MYXXA</name>
<gene>
    <name evidence="2" type="ORF">BHS09_33070</name>
</gene>
<dbReference type="AlphaFoldDB" id="A0AAE6G5P4"/>
<accession>A0AAE6G5P4</accession>
<protein>
    <submittedName>
        <fullName evidence="2">Uncharacterized protein</fullName>
    </submittedName>
</protein>
<organism evidence="2 3">
    <name type="scientific">Myxococcus xanthus</name>
    <dbReference type="NCBI Taxonomy" id="34"/>
    <lineage>
        <taxon>Bacteria</taxon>
        <taxon>Pseudomonadati</taxon>
        <taxon>Myxococcota</taxon>
        <taxon>Myxococcia</taxon>
        <taxon>Myxococcales</taxon>
        <taxon>Cystobacterineae</taxon>
        <taxon>Myxococcaceae</taxon>
        <taxon>Myxococcus</taxon>
    </lineage>
</organism>
<evidence type="ECO:0000313" key="3">
    <source>
        <dbReference type="Proteomes" id="UP000320179"/>
    </source>
</evidence>
<proteinExistence type="predicted"/>
<dbReference type="Proteomes" id="UP000320179">
    <property type="component" value="Chromosome"/>
</dbReference>
<evidence type="ECO:0000313" key="2">
    <source>
        <dbReference type="EMBL" id="QDE71428.1"/>
    </source>
</evidence>